<dbReference type="HOGENOM" id="CLU_293024_0_0_1"/>
<keyword evidence="9" id="KW-0206">Cytoskeleton</keyword>
<evidence type="ECO:0000256" key="5">
    <source>
        <dbReference type="ARBA" id="ARBA00022737"/>
    </source>
</evidence>
<dbReference type="Pfam" id="PF00022">
    <property type="entry name" value="Actin"/>
    <property type="match status" value="1"/>
</dbReference>
<dbReference type="OrthoDB" id="5132116at2759"/>
<dbReference type="GO" id="GO:0005524">
    <property type="term" value="F:ATP binding"/>
    <property type="evidence" value="ECO:0007669"/>
    <property type="project" value="UniProtKB-KW"/>
</dbReference>
<dbReference type="Pfam" id="PF24883">
    <property type="entry name" value="NPHP3_N"/>
    <property type="match status" value="1"/>
</dbReference>
<dbReference type="PROSITE" id="PS01132">
    <property type="entry name" value="ACTINS_ACT_LIKE"/>
    <property type="match status" value="1"/>
</dbReference>
<keyword evidence="7" id="KW-0378">Hydrolase</keyword>
<dbReference type="InterPro" id="IPR043129">
    <property type="entry name" value="ATPase_NBD"/>
</dbReference>
<evidence type="ECO:0000256" key="6">
    <source>
        <dbReference type="ARBA" id="ARBA00022741"/>
    </source>
</evidence>
<dbReference type="Gene3D" id="3.40.50.300">
    <property type="entry name" value="P-loop containing nucleotide triphosphate hydrolases"/>
    <property type="match status" value="1"/>
</dbReference>
<comment type="similarity">
    <text evidence="3 11">Belongs to the actin family.</text>
</comment>
<keyword evidence="5" id="KW-0677">Repeat</keyword>
<evidence type="ECO:0000313" key="14">
    <source>
        <dbReference type="Proteomes" id="UP000017559"/>
    </source>
</evidence>
<evidence type="ECO:0000256" key="4">
    <source>
        <dbReference type="ARBA" id="ARBA00022490"/>
    </source>
</evidence>
<dbReference type="FunFam" id="3.30.420.40:FF:000218">
    <property type="entry name" value="actin, alpha sarcomeric/skeletal-like"/>
    <property type="match status" value="1"/>
</dbReference>
<dbReference type="Proteomes" id="UP000017559">
    <property type="component" value="Unassembled WGS sequence"/>
</dbReference>
<dbReference type="PRINTS" id="PR00190">
    <property type="entry name" value="ACTIN"/>
</dbReference>
<dbReference type="InterPro" id="IPR056884">
    <property type="entry name" value="NPHP3-like_N"/>
</dbReference>
<dbReference type="STRING" id="1381753.V2Y4Y3"/>
<dbReference type="SUPFAM" id="SSF52540">
    <property type="entry name" value="P-loop containing nucleoside triphosphate hydrolases"/>
    <property type="match status" value="1"/>
</dbReference>
<name>V2Y4Y3_MONRO</name>
<comment type="catalytic activity">
    <reaction evidence="10">
        <text>ATP + H2O = ADP + phosphate + H(+)</text>
        <dbReference type="Rhea" id="RHEA:13065"/>
        <dbReference type="ChEBI" id="CHEBI:15377"/>
        <dbReference type="ChEBI" id="CHEBI:15378"/>
        <dbReference type="ChEBI" id="CHEBI:30616"/>
        <dbReference type="ChEBI" id="CHEBI:43474"/>
        <dbReference type="ChEBI" id="CHEBI:456216"/>
    </reaction>
</comment>
<keyword evidence="6" id="KW-0547">Nucleotide-binding</keyword>
<reference evidence="13 14" key="1">
    <citation type="journal article" date="2014" name="BMC Genomics">
        <title>Genome and secretome analysis of the hemibiotrophic fungal pathogen, Moniliophthora roreri, which causes frosty pod rot disease of cacao: mechanisms of the biotrophic and necrotrophic phases.</title>
        <authorList>
            <person name="Meinhardt L.W."/>
            <person name="Costa G.G.L."/>
            <person name="Thomazella D.P.T."/>
            <person name="Teixeira P.J.P.L."/>
            <person name="Carazzolle M.F."/>
            <person name="Schuster S.C."/>
            <person name="Carlson J.E."/>
            <person name="Guiltinan M.J."/>
            <person name="Mieczkowski P."/>
            <person name="Farmer A."/>
            <person name="Ramaraj T."/>
            <person name="Crozier J."/>
            <person name="Davis R.E."/>
            <person name="Shao J."/>
            <person name="Melnick R.L."/>
            <person name="Pereira G.A.G."/>
            <person name="Bailey B.A."/>
        </authorList>
    </citation>
    <scope>NUCLEOTIDE SEQUENCE [LARGE SCALE GENOMIC DNA]</scope>
    <source>
        <strain evidence="13 14">MCA 2997</strain>
    </source>
</reference>
<comment type="function">
    <text evidence="1">Actins are highly conserved proteins that are involved in various types of cell motility and are ubiquitously expressed in all eukaryotic cells.</text>
</comment>
<evidence type="ECO:0000259" key="12">
    <source>
        <dbReference type="PROSITE" id="PS50837"/>
    </source>
</evidence>
<dbReference type="KEGG" id="mrr:Moror_15222"/>
<dbReference type="PROSITE" id="PS50837">
    <property type="entry name" value="NACHT"/>
    <property type="match status" value="1"/>
</dbReference>
<comment type="subcellular location">
    <subcellularLocation>
        <location evidence="2">Cytoplasm</location>
        <location evidence="2">Cytoskeleton</location>
    </subcellularLocation>
</comment>
<dbReference type="InterPro" id="IPR004001">
    <property type="entry name" value="Actin_CS"/>
</dbReference>
<gene>
    <name evidence="13" type="ORF">Moror_15222</name>
</gene>
<protein>
    <submittedName>
        <fullName evidence="13">Actin</fullName>
    </submittedName>
</protein>
<dbReference type="InterPro" id="IPR027417">
    <property type="entry name" value="P-loop_NTPase"/>
</dbReference>
<organism evidence="13 14">
    <name type="scientific">Moniliophthora roreri (strain MCA 2997)</name>
    <name type="common">Cocoa frosty pod rot fungus</name>
    <name type="synonym">Crinipellis roreri</name>
    <dbReference type="NCBI Taxonomy" id="1381753"/>
    <lineage>
        <taxon>Eukaryota</taxon>
        <taxon>Fungi</taxon>
        <taxon>Dikarya</taxon>
        <taxon>Basidiomycota</taxon>
        <taxon>Agaricomycotina</taxon>
        <taxon>Agaricomycetes</taxon>
        <taxon>Agaricomycetidae</taxon>
        <taxon>Agaricales</taxon>
        <taxon>Marasmiineae</taxon>
        <taxon>Marasmiaceae</taxon>
        <taxon>Moniliophthora</taxon>
    </lineage>
</organism>
<evidence type="ECO:0000256" key="3">
    <source>
        <dbReference type="ARBA" id="ARBA00006752"/>
    </source>
</evidence>
<dbReference type="AlphaFoldDB" id="V2Y4Y3"/>
<evidence type="ECO:0000256" key="10">
    <source>
        <dbReference type="ARBA" id="ARBA00049360"/>
    </source>
</evidence>
<dbReference type="PROSITE" id="PS00406">
    <property type="entry name" value="ACTINS_1"/>
    <property type="match status" value="1"/>
</dbReference>
<evidence type="ECO:0000256" key="11">
    <source>
        <dbReference type="RuleBase" id="RU000487"/>
    </source>
</evidence>
<evidence type="ECO:0000256" key="9">
    <source>
        <dbReference type="ARBA" id="ARBA00023212"/>
    </source>
</evidence>
<dbReference type="PANTHER" id="PTHR11937">
    <property type="entry name" value="ACTIN"/>
    <property type="match status" value="1"/>
</dbReference>
<dbReference type="InterPro" id="IPR020902">
    <property type="entry name" value="Actin/actin-like_CS"/>
</dbReference>
<comment type="caution">
    <text evidence="13">The sequence shown here is derived from an EMBL/GenBank/DDBJ whole genome shotgun (WGS) entry which is preliminary data.</text>
</comment>
<keyword evidence="8" id="KW-0067">ATP-binding</keyword>
<dbReference type="EMBL" id="AWSO01000901">
    <property type="protein sequence ID" value="ESK86709.1"/>
    <property type="molecule type" value="Genomic_DNA"/>
</dbReference>
<dbReference type="GO" id="GO:0005856">
    <property type="term" value="C:cytoskeleton"/>
    <property type="evidence" value="ECO:0007669"/>
    <property type="project" value="UniProtKB-SubCell"/>
</dbReference>
<feature type="domain" description="NACHT" evidence="12">
    <location>
        <begin position="86"/>
        <end position="238"/>
    </location>
</feature>
<dbReference type="FunFam" id="3.30.420.40:FF:000148">
    <property type="entry name" value="Actin, alpha skeletal muscle"/>
    <property type="match status" value="1"/>
</dbReference>
<evidence type="ECO:0000256" key="8">
    <source>
        <dbReference type="ARBA" id="ARBA00022840"/>
    </source>
</evidence>
<accession>V2Y4Y3</accession>
<proteinExistence type="inferred from homology"/>
<dbReference type="Gene3D" id="3.90.640.10">
    <property type="entry name" value="Actin, Chain A, domain 4"/>
    <property type="match status" value="1"/>
</dbReference>
<keyword evidence="4" id="KW-0963">Cytoplasm</keyword>
<dbReference type="InterPro" id="IPR004000">
    <property type="entry name" value="Actin"/>
</dbReference>
<evidence type="ECO:0000313" key="13">
    <source>
        <dbReference type="EMBL" id="ESK86709.1"/>
    </source>
</evidence>
<evidence type="ECO:0000256" key="2">
    <source>
        <dbReference type="ARBA" id="ARBA00004245"/>
    </source>
</evidence>
<evidence type="ECO:0000256" key="1">
    <source>
        <dbReference type="ARBA" id="ARBA00003520"/>
    </source>
</evidence>
<dbReference type="SMART" id="SM00268">
    <property type="entry name" value="ACTIN"/>
    <property type="match status" value="1"/>
</dbReference>
<dbReference type="FunFam" id="3.90.640.10:FF:000047">
    <property type="entry name" value="Actin, alpha skeletal muscle"/>
    <property type="match status" value="1"/>
</dbReference>
<keyword evidence="14" id="KW-1185">Reference proteome</keyword>
<dbReference type="InterPro" id="IPR007111">
    <property type="entry name" value="NACHT_NTPase"/>
</dbReference>
<dbReference type="Gene3D" id="3.30.420.40">
    <property type="match status" value="2"/>
</dbReference>
<dbReference type="GO" id="GO:0016787">
    <property type="term" value="F:hydrolase activity"/>
    <property type="evidence" value="ECO:0007669"/>
    <property type="project" value="UniProtKB-KW"/>
</dbReference>
<dbReference type="SUPFAM" id="SSF53067">
    <property type="entry name" value="Actin-like ATPase domain"/>
    <property type="match status" value="2"/>
</dbReference>
<evidence type="ECO:0000256" key="7">
    <source>
        <dbReference type="ARBA" id="ARBA00022801"/>
    </source>
</evidence>
<sequence>MAFFSAQGVQIHGGEFRNVVYGNQDNRTFPVADSDRILEILASKAAVNAFYNAEQRFPPPKCHPRTRIKLLEKLNRWILDEPKSTRIYWVHGPAGVGKSAIAQSLSEEHAHSHLAASFFFSRNDSTRDKLGQLVCTIIYQFLTIEPLRATLGPHIMDTIRSDPNIFETSFENQFRKLILQPCSKIDPQEWEKLPRLVVIDGLDECILVPSQKRLLAMLREVTTSIPACPLLFLITSRPEPDIFEELEHEAFTTILARIAIGYSDEASQDTNKSLRNLFNAIGMSPPGEDEPSNEESVSKRDMIRRQFYHAHWKQRYRPPRHTDVTDESAQDITRYLRDRFNVLRQRHHALRDAETSWPDENIIRQLAGRACGQFIFAVTVMKYLDNDDELPSERLEAILKPPREAITNAPYPDLDLLYRQILSKCPRWDQVRQVLSILIDPIWLRFGPFHTRSSLFIALLFNLKRGEIDCILFRLHSVIDVPTDESQDIRISHASFVEFLLDKSRSGEFHVEKISVSEFSDLANRLVLRELSVWSYKFPPYHISTDPQSFTSALLSWQEDFRIASDLTRHAVDYGFSLCWEIDNPSSELLEAMDKFDPYPVATMIFMKFDHNGFLCDFLRDQFIFDFWGRAVVWAKSLGERTPKTFVKTVEAFFQAFCVGMPPTQSSWSYTISLLEKVFDSGPLAGDDAPRVVFPSVVGIPRRQGGTIGTRNRDSFVGDEAHAKRGILSLRYPIEHGIVTNWVYMEKIWHHTFYNELRVAPEEHPILLTEAPLNPKANREKMSQIMLETFNAPAFFVQTQAVLSLYASKRTTGVVIDSGDGATHIVPIYEGFALPHTIMRVDIAGLDLTHFLMKNLAERGYQFTTSDEHVVRDIKEKSCYVALNFEEEMNKALQSSVSEKRYELPDGRIITIENEQFLTPEALFQPHIMGLDRAGLHYTVYNSITKCDLDIRRDLYANLVLSGGTTLYPGFADRIQRELVDLVHSGGTKIQVVAPPERQYSAWIGGSISASLSTFQNLWIMKQEYDEFGPGIVHRKCF</sequence>